<protein>
    <submittedName>
        <fullName evidence="1">Uncharacterized protein</fullName>
    </submittedName>
</protein>
<organism evidence="1 2">
    <name type="scientific">Portunus trituberculatus</name>
    <name type="common">Swimming crab</name>
    <name type="synonym">Neptunus trituberculatus</name>
    <dbReference type="NCBI Taxonomy" id="210409"/>
    <lineage>
        <taxon>Eukaryota</taxon>
        <taxon>Metazoa</taxon>
        <taxon>Ecdysozoa</taxon>
        <taxon>Arthropoda</taxon>
        <taxon>Crustacea</taxon>
        <taxon>Multicrustacea</taxon>
        <taxon>Malacostraca</taxon>
        <taxon>Eumalacostraca</taxon>
        <taxon>Eucarida</taxon>
        <taxon>Decapoda</taxon>
        <taxon>Pleocyemata</taxon>
        <taxon>Brachyura</taxon>
        <taxon>Eubrachyura</taxon>
        <taxon>Portunoidea</taxon>
        <taxon>Portunidae</taxon>
        <taxon>Portuninae</taxon>
        <taxon>Portunus</taxon>
    </lineage>
</organism>
<evidence type="ECO:0000313" key="1">
    <source>
        <dbReference type="EMBL" id="MPC42494.1"/>
    </source>
</evidence>
<comment type="caution">
    <text evidence="1">The sequence shown here is derived from an EMBL/GenBank/DDBJ whole genome shotgun (WGS) entry which is preliminary data.</text>
</comment>
<keyword evidence="2" id="KW-1185">Reference proteome</keyword>
<name>A0A5B7FDC2_PORTR</name>
<dbReference type="AlphaFoldDB" id="A0A5B7FDC2"/>
<sequence length="118" mass="13211">MATRDISCKGCEFDYWEIIAPAMQVSVQSRRGPARTFIFLLRSPYLASFDSPPQNPRFPKIVGGKGGYVSPEQRGSSYPVKHLHEVPIDDQVLGPRGIFQHPHQTVTTQAPQDLHVQP</sequence>
<evidence type="ECO:0000313" key="2">
    <source>
        <dbReference type="Proteomes" id="UP000324222"/>
    </source>
</evidence>
<gene>
    <name evidence="1" type="ORF">E2C01_036116</name>
</gene>
<dbReference type="Proteomes" id="UP000324222">
    <property type="component" value="Unassembled WGS sequence"/>
</dbReference>
<reference evidence="1 2" key="1">
    <citation type="submission" date="2019-05" db="EMBL/GenBank/DDBJ databases">
        <title>Another draft genome of Portunus trituberculatus and its Hox gene families provides insights of decapod evolution.</title>
        <authorList>
            <person name="Jeong J.-H."/>
            <person name="Song I."/>
            <person name="Kim S."/>
            <person name="Choi T."/>
            <person name="Kim D."/>
            <person name="Ryu S."/>
            <person name="Kim W."/>
        </authorList>
    </citation>
    <scope>NUCLEOTIDE SEQUENCE [LARGE SCALE GENOMIC DNA]</scope>
    <source>
        <tissue evidence="1">Muscle</tissue>
    </source>
</reference>
<proteinExistence type="predicted"/>
<dbReference type="EMBL" id="VSRR010005458">
    <property type="protein sequence ID" value="MPC42494.1"/>
    <property type="molecule type" value="Genomic_DNA"/>
</dbReference>
<accession>A0A5B7FDC2</accession>